<evidence type="ECO:0000256" key="7">
    <source>
        <dbReference type="ARBA" id="ARBA00023002"/>
    </source>
</evidence>
<keyword evidence="5 10" id="KW-0949">S-adenosyl-L-methionine</keyword>
<dbReference type="CDD" id="cd01335">
    <property type="entry name" value="Radical_SAM"/>
    <property type="match status" value="1"/>
</dbReference>
<dbReference type="InterPro" id="IPR001989">
    <property type="entry name" value="Radical_activat_CS"/>
</dbReference>
<keyword evidence="12" id="KW-0670">Pyruvate</keyword>
<dbReference type="Pfam" id="PF04055">
    <property type="entry name" value="Radical_SAM"/>
    <property type="match status" value="1"/>
</dbReference>
<evidence type="ECO:0000256" key="8">
    <source>
        <dbReference type="ARBA" id="ARBA00023004"/>
    </source>
</evidence>
<evidence type="ECO:0000256" key="4">
    <source>
        <dbReference type="ARBA" id="ARBA00022485"/>
    </source>
</evidence>
<evidence type="ECO:0000313" key="13">
    <source>
        <dbReference type="Proteomes" id="UP000824165"/>
    </source>
</evidence>
<gene>
    <name evidence="12" type="primary">pflA</name>
    <name evidence="12" type="ORF">IAA60_00085</name>
</gene>
<feature type="domain" description="Radical SAM core" evidence="11">
    <location>
        <begin position="14"/>
        <end position="238"/>
    </location>
</feature>
<keyword evidence="9 10" id="KW-0411">Iron-sulfur</keyword>
<dbReference type="Gene3D" id="3.20.20.70">
    <property type="entry name" value="Aldolase class I"/>
    <property type="match status" value="1"/>
</dbReference>
<keyword evidence="6 10" id="KW-0479">Metal-binding</keyword>
<dbReference type="EMBL" id="DVLU01000001">
    <property type="protein sequence ID" value="HIT84283.1"/>
    <property type="molecule type" value="Genomic_DNA"/>
</dbReference>
<evidence type="ECO:0000256" key="10">
    <source>
        <dbReference type="RuleBase" id="RU362053"/>
    </source>
</evidence>
<keyword evidence="4 10" id="KW-0004">4Fe-4S</keyword>
<dbReference type="InterPro" id="IPR007197">
    <property type="entry name" value="rSAM"/>
</dbReference>
<dbReference type="GO" id="GO:0043365">
    <property type="term" value="F:[formate-C-acetyltransferase]-activating enzyme activity"/>
    <property type="evidence" value="ECO:0007669"/>
    <property type="project" value="UniProtKB-UniRule"/>
</dbReference>
<accession>A0A9D1H123</accession>
<protein>
    <recommendedName>
        <fullName evidence="3 10">Pyruvate formate-lyase-activating enzyme</fullName>
        <ecNumber evidence="10">1.97.1.4</ecNumber>
    </recommendedName>
</protein>
<evidence type="ECO:0000256" key="1">
    <source>
        <dbReference type="ARBA" id="ARBA00003141"/>
    </source>
</evidence>
<keyword evidence="12" id="KW-0456">Lyase</keyword>
<dbReference type="SFLD" id="SFLDS00029">
    <property type="entry name" value="Radical_SAM"/>
    <property type="match status" value="1"/>
</dbReference>
<evidence type="ECO:0000256" key="5">
    <source>
        <dbReference type="ARBA" id="ARBA00022691"/>
    </source>
</evidence>
<keyword evidence="8 10" id="KW-0408">Iron</keyword>
<comment type="subcellular location">
    <subcellularLocation>
        <location evidence="10">Cytoplasm</location>
    </subcellularLocation>
</comment>
<dbReference type="InterPro" id="IPR058240">
    <property type="entry name" value="rSAM_sf"/>
</dbReference>
<dbReference type="PANTHER" id="PTHR30352">
    <property type="entry name" value="PYRUVATE FORMATE-LYASE-ACTIVATING ENZYME"/>
    <property type="match status" value="1"/>
</dbReference>
<keyword evidence="7 10" id="KW-0560">Oxidoreductase</keyword>
<dbReference type="AlphaFoldDB" id="A0A9D1H123"/>
<dbReference type="InterPro" id="IPR034457">
    <property type="entry name" value="Organic_radical-activating"/>
</dbReference>
<evidence type="ECO:0000313" key="12">
    <source>
        <dbReference type="EMBL" id="HIT84283.1"/>
    </source>
</evidence>
<dbReference type="SUPFAM" id="SSF102114">
    <property type="entry name" value="Radical SAM enzymes"/>
    <property type="match status" value="1"/>
</dbReference>
<sequence>MEGYIHSIESCGTVDGPGIRFVIFMQGCPMRCLYCHNPDTWETGAGEKTTAGALLSQYEKCRNFTKGGITVTGGEPLLQIDFVTELFKAAKKQNIHTCIDTSGITYTEGSKKFDELIKYTDLVMLDIKHIDPARHKALTGRDNKNILKFAKYLDDNNIPIWIRHVVVPNVTDDEKYLFKLGEFIGSLKNVKALDVLPYHTMGKAKYDELGIKYPLEGVEPMSKEGALKARAVILDGMRSARNIK</sequence>
<organism evidence="12 13">
    <name type="scientific">Candidatus Ornithomonoglobus intestinigallinarum</name>
    <dbReference type="NCBI Taxonomy" id="2840894"/>
    <lineage>
        <taxon>Bacteria</taxon>
        <taxon>Bacillati</taxon>
        <taxon>Bacillota</taxon>
        <taxon>Clostridia</taxon>
        <taxon>Candidatus Ornithomonoglobus</taxon>
    </lineage>
</organism>
<evidence type="ECO:0000256" key="6">
    <source>
        <dbReference type="ARBA" id="ARBA00022723"/>
    </source>
</evidence>
<evidence type="ECO:0000259" key="11">
    <source>
        <dbReference type="PROSITE" id="PS51918"/>
    </source>
</evidence>
<evidence type="ECO:0000256" key="3">
    <source>
        <dbReference type="ARBA" id="ARBA00021356"/>
    </source>
</evidence>
<evidence type="ECO:0000256" key="9">
    <source>
        <dbReference type="ARBA" id="ARBA00023014"/>
    </source>
</evidence>
<comment type="cofactor">
    <cofactor evidence="10">
        <name>[4Fe-4S] cluster</name>
        <dbReference type="ChEBI" id="CHEBI:49883"/>
    </cofactor>
    <text evidence="10">Binds 1 [4Fe-4S] cluster. The cluster is coordinated with 3 cysteines and an exchangeable S-adenosyl-L-methionine.</text>
</comment>
<comment type="catalytic activity">
    <reaction evidence="10">
        <text>glycyl-[formate C-acetyltransferase] + reduced [flavodoxin] + S-adenosyl-L-methionine = glycin-2-yl radical-[formate C-acetyltransferase] + semiquinone [flavodoxin] + 5'-deoxyadenosine + L-methionine + H(+)</text>
        <dbReference type="Rhea" id="RHEA:19225"/>
        <dbReference type="Rhea" id="RHEA-COMP:10622"/>
        <dbReference type="Rhea" id="RHEA-COMP:12190"/>
        <dbReference type="Rhea" id="RHEA-COMP:12191"/>
        <dbReference type="Rhea" id="RHEA-COMP:14480"/>
        <dbReference type="ChEBI" id="CHEBI:15378"/>
        <dbReference type="ChEBI" id="CHEBI:17319"/>
        <dbReference type="ChEBI" id="CHEBI:29947"/>
        <dbReference type="ChEBI" id="CHEBI:32722"/>
        <dbReference type="ChEBI" id="CHEBI:57618"/>
        <dbReference type="ChEBI" id="CHEBI:57844"/>
        <dbReference type="ChEBI" id="CHEBI:59789"/>
        <dbReference type="ChEBI" id="CHEBI:140311"/>
        <dbReference type="EC" id="1.97.1.4"/>
    </reaction>
</comment>
<reference evidence="12" key="1">
    <citation type="submission" date="2020-10" db="EMBL/GenBank/DDBJ databases">
        <authorList>
            <person name="Gilroy R."/>
        </authorList>
    </citation>
    <scope>NUCLEOTIDE SEQUENCE</scope>
    <source>
        <strain evidence="12">CHK181-108</strain>
    </source>
</reference>
<dbReference type="GO" id="GO:0046872">
    <property type="term" value="F:metal ion binding"/>
    <property type="evidence" value="ECO:0007669"/>
    <property type="project" value="UniProtKB-UniRule"/>
</dbReference>
<dbReference type="SFLD" id="SFLDG01067">
    <property type="entry name" value="SPASM/twitch_domain_containing"/>
    <property type="match status" value="1"/>
</dbReference>
<dbReference type="EC" id="1.97.1.4" evidence="10"/>
<dbReference type="InterPro" id="IPR013785">
    <property type="entry name" value="Aldolase_TIM"/>
</dbReference>
<proteinExistence type="inferred from homology"/>
<dbReference type="PROSITE" id="PS01087">
    <property type="entry name" value="RADICAL_ACTIVATING"/>
    <property type="match status" value="1"/>
</dbReference>
<dbReference type="NCBIfam" id="TIGR02493">
    <property type="entry name" value="PFLA"/>
    <property type="match status" value="1"/>
</dbReference>
<dbReference type="GO" id="GO:0051539">
    <property type="term" value="F:4 iron, 4 sulfur cluster binding"/>
    <property type="evidence" value="ECO:0007669"/>
    <property type="project" value="UniProtKB-UniRule"/>
</dbReference>
<dbReference type="PROSITE" id="PS51918">
    <property type="entry name" value="RADICAL_SAM"/>
    <property type="match status" value="1"/>
</dbReference>
<comment type="similarity">
    <text evidence="2 10">Belongs to the organic radical-activating enzymes family.</text>
</comment>
<dbReference type="SFLD" id="SFLDG01066">
    <property type="entry name" value="organic_radical-activating_enz"/>
    <property type="match status" value="1"/>
</dbReference>
<dbReference type="Proteomes" id="UP000824165">
    <property type="component" value="Unassembled WGS sequence"/>
</dbReference>
<comment type="caution">
    <text evidence="12">The sequence shown here is derived from an EMBL/GenBank/DDBJ whole genome shotgun (WGS) entry which is preliminary data.</text>
</comment>
<dbReference type="GO" id="GO:0016829">
    <property type="term" value="F:lyase activity"/>
    <property type="evidence" value="ECO:0007669"/>
    <property type="project" value="UniProtKB-KW"/>
</dbReference>
<evidence type="ECO:0000256" key="2">
    <source>
        <dbReference type="ARBA" id="ARBA00009777"/>
    </source>
</evidence>
<name>A0A9D1H123_9FIRM</name>
<dbReference type="PANTHER" id="PTHR30352:SF5">
    <property type="entry name" value="PYRUVATE FORMATE-LYASE 1-ACTIVATING ENZYME"/>
    <property type="match status" value="1"/>
</dbReference>
<dbReference type="GO" id="GO:0005737">
    <property type="term" value="C:cytoplasm"/>
    <property type="evidence" value="ECO:0007669"/>
    <property type="project" value="UniProtKB-SubCell"/>
</dbReference>
<dbReference type="InterPro" id="IPR012838">
    <property type="entry name" value="PFL1_activating"/>
</dbReference>
<reference evidence="12" key="2">
    <citation type="journal article" date="2021" name="PeerJ">
        <title>Extensive microbial diversity within the chicken gut microbiome revealed by metagenomics and culture.</title>
        <authorList>
            <person name="Gilroy R."/>
            <person name="Ravi A."/>
            <person name="Getino M."/>
            <person name="Pursley I."/>
            <person name="Horton D.L."/>
            <person name="Alikhan N.F."/>
            <person name="Baker D."/>
            <person name="Gharbi K."/>
            <person name="Hall N."/>
            <person name="Watson M."/>
            <person name="Adriaenssens E.M."/>
            <person name="Foster-Nyarko E."/>
            <person name="Jarju S."/>
            <person name="Secka A."/>
            <person name="Antonio M."/>
            <person name="Oren A."/>
            <person name="Chaudhuri R.R."/>
            <person name="La Ragione R."/>
            <person name="Hildebrand F."/>
            <person name="Pallen M.J."/>
        </authorList>
    </citation>
    <scope>NUCLEOTIDE SEQUENCE</scope>
    <source>
        <strain evidence="12">CHK181-108</strain>
    </source>
</reference>
<comment type="function">
    <text evidence="1 10">Activation of pyruvate formate-lyase under anaerobic conditions by generation of an organic free radical, using S-adenosylmethionine and reduced flavodoxin as cosubstrates to produce 5'-deoxy-adenosine.</text>
</comment>
<keyword evidence="10" id="KW-0963">Cytoplasm</keyword>